<dbReference type="Gene3D" id="1.20.120.530">
    <property type="entry name" value="GntR ligand-binding domain-like"/>
    <property type="match status" value="1"/>
</dbReference>
<dbReference type="Pfam" id="PF07729">
    <property type="entry name" value="FCD"/>
    <property type="match status" value="1"/>
</dbReference>
<dbReference type="InterPro" id="IPR008920">
    <property type="entry name" value="TF_FadR/GntR_C"/>
</dbReference>
<evidence type="ECO:0000256" key="3">
    <source>
        <dbReference type="ARBA" id="ARBA00023163"/>
    </source>
</evidence>
<dbReference type="GO" id="GO:0003700">
    <property type="term" value="F:DNA-binding transcription factor activity"/>
    <property type="evidence" value="ECO:0007669"/>
    <property type="project" value="InterPro"/>
</dbReference>
<keyword evidence="2 6" id="KW-0238">DNA-binding</keyword>
<keyword evidence="1" id="KW-0805">Transcription regulation</keyword>
<proteinExistence type="predicted"/>
<dbReference type="SMART" id="SM00345">
    <property type="entry name" value="HTH_GNTR"/>
    <property type="match status" value="1"/>
</dbReference>
<dbReference type="AlphaFoldDB" id="A0A3E0HZ65"/>
<dbReference type="InterPro" id="IPR036390">
    <property type="entry name" value="WH_DNA-bd_sf"/>
</dbReference>
<sequence length="234" mass="25325">MQYISRLDRPLLRDRALEMIRQAIVSGDLVPGEAIRDLELAERLGLSRTPVREALSHLTEEGLVESKPHSYTRVTPIDPVAVRDALQVVQAMHGLALRLAMPLLTPDDLARMRAANARFGAALAAGDIAEALAADDDFHRVPVEVCGNFAVAATIQRYTPLVRRLEYQRFSSSCGVDSVAMHEEIVLACEQGDAELAAGLTERNWATLAAELTESADPAMQSDSIASEPPGSAE</sequence>
<dbReference type="Gene3D" id="1.10.10.10">
    <property type="entry name" value="Winged helix-like DNA-binding domain superfamily/Winged helix DNA-binding domain"/>
    <property type="match status" value="1"/>
</dbReference>
<organism evidence="6 7">
    <name type="scientific">Kutzneria buriramensis</name>
    <dbReference type="NCBI Taxonomy" id="1045776"/>
    <lineage>
        <taxon>Bacteria</taxon>
        <taxon>Bacillati</taxon>
        <taxon>Actinomycetota</taxon>
        <taxon>Actinomycetes</taxon>
        <taxon>Pseudonocardiales</taxon>
        <taxon>Pseudonocardiaceae</taxon>
        <taxon>Kutzneria</taxon>
    </lineage>
</organism>
<dbReference type="Pfam" id="PF00392">
    <property type="entry name" value="GntR"/>
    <property type="match status" value="1"/>
</dbReference>
<dbReference type="EMBL" id="QUNO01000003">
    <property type="protein sequence ID" value="REH51763.1"/>
    <property type="molecule type" value="Genomic_DNA"/>
</dbReference>
<evidence type="ECO:0000256" key="4">
    <source>
        <dbReference type="SAM" id="MobiDB-lite"/>
    </source>
</evidence>
<reference evidence="6 7" key="1">
    <citation type="submission" date="2018-08" db="EMBL/GenBank/DDBJ databases">
        <title>Genomic Encyclopedia of Archaeal and Bacterial Type Strains, Phase II (KMG-II): from individual species to whole genera.</title>
        <authorList>
            <person name="Goeker M."/>
        </authorList>
    </citation>
    <scope>NUCLEOTIDE SEQUENCE [LARGE SCALE GENOMIC DNA]</scope>
    <source>
        <strain evidence="6 7">DSM 45791</strain>
    </source>
</reference>
<dbReference type="InterPro" id="IPR011711">
    <property type="entry name" value="GntR_C"/>
</dbReference>
<protein>
    <submittedName>
        <fullName evidence="6">DNA-binding GntR family transcriptional regulator</fullName>
    </submittedName>
</protein>
<dbReference type="Proteomes" id="UP000256269">
    <property type="component" value="Unassembled WGS sequence"/>
</dbReference>
<evidence type="ECO:0000256" key="1">
    <source>
        <dbReference type="ARBA" id="ARBA00023015"/>
    </source>
</evidence>
<dbReference type="SMART" id="SM00895">
    <property type="entry name" value="FCD"/>
    <property type="match status" value="1"/>
</dbReference>
<dbReference type="PROSITE" id="PS50949">
    <property type="entry name" value="HTH_GNTR"/>
    <property type="match status" value="1"/>
</dbReference>
<dbReference type="PANTHER" id="PTHR43537">
    <property type="entry name" value="TRANSCRIPTIONAL REGULATOR, GNTR FAMILY"/>
    <property type="match status" value="1"/>
</dbReference>
<evidence type="ECO:0000259" key="5">
    <source>
        <dbReference type="PROSITE" id="PS50949"/>
    </source>
</evidence>
<gene>
    <name evidence="6" type="ORF">BCF44_103212</name>
</gene>
<dbReference type="GO" id="GO:0003677">
    <property type="term" value="F:DNA binding"/>
    <property type="evidence" value="ECO:0007669"/>
    <property type="project" value="UniProtKB-KW"/>
</dbReference>
<keyword evidence="3" id="KW-0804">Transcription</keyword>
<feature type="domain" description="HTH gntR-type" evidence="5">
    <location>
        <begin position="10"/>
        <end position="77"/>
    </location>
</feature>
<dbReference type="PANTHER" id="PTHR43537:SF5">
    <property type="entry name" value="UXU OPERON TRANSCRIPTIONAL REGULATOR"/>
    <property type="match status" value="1"/>
</dbReference>
<evidence type="ECO:0000313" key="7">
    <source>
        <dbReference type="Proteomes" id="UP000256269"/>
    </source>
</evidence>
<dbReference type="CDD" id="cd07377">
    <property type="entry name" value="WHTH_GntR"/>
    <property type="match status" value="1"/>
</dbReference>
<dbReference type="RefSeq" id="WP_116173810.1">
    <property type="nucleotide sequence ID" value="NZ_CP144375.1"/>
</dbReference>
<feature type="region of interest" description="Disordered" evidence="4">
    <location>
        <begin position="214"/>
        <end position="234"/>
    </location>
</feature>
<accession>A0A3E0HZ65</accession>
<keyword evidence="7" id="KW-1185">Reference proteome</keyword>
<dbReference type="OrthoDB" id="8680240at2"/>
<evidence type="ECO:0000256" key="2">
    <source>
        <dbReference type="ARBA" id="ARBA00023125"/>
    </source>
</evidence>
<dbReference type="InterPro" id="IPR036388">
    <property type="entry name" value="WH-like_DNA-bd_sf"/>
</dbReference>
<dbReference type="SUPFAM" id="SSF46785">
    <property type="entry name" value="Winged helix' DNA-binding domain"/>
    <property type="match status" value="1"/>
</dbReference>
<dbReference type="InterPro" id="IPR000524">
    <property type="entry name" value="Tscrpt_reg_HTH_GntR"/>
</dbReference>
<evidence type="ECO:0000313" key="6">
    <source>
        <dbReference type="EMBL" id="REH51763.1"/>
    </source>
</evidence>
<dbReference type="PRINTS" id="PR00035">
    <property type="entry name" value="HTHGNTR"/>
</dbReference>
<dbReference type="SUPFAM" id="SSF48008">
    <property type="entry name" value="GntR ligand-binding domain-like"/>
    <property type="match status" value="1"/>
</dbReference>
<comment type="caution">
    <text evidence="6">The sequence shown here is derived from an EMBL/GenBank/DDBJ whole genome shotgun (WGS) entry which is preliminary data.</text>
</comment>
<name>A0A3E0HZ65_9PSEU</name>